<dbReference type="AlphaFoldDB" id="A0A9R1QUG4"/>
<dbReference type="Proteomes" id="UP000324705">
    <property type="component" value="Chromosome 3B"/>
</dbReference>
<name>A0A9R1QUG4_TRITD</name>
<dbReference type="Gramene" id="TRITD3Bv1G223230.1">
    <property type="protein sequence ID" value="TRITD3Bv1G223230.1"/>
    <property type="gene ID" value="TRITD3Bv1G223230"/>
</dbReference>
<protein>
    <submittedName>
        <fullName evidence="2">Uncharacterized protein</fullName>
    </submittedName>
</protein>
<dbReference type="EMBL" id="LT934116">
    <property type="protein sequence ID" value="VAH82942.1"/>
    <property type="molecule type" value="Genomic_DNA"/>
</dbReference>
<evidence type="ECO:0000313" key="2">
    <source>
        <dbReference type="EMBL" id="VAH82942.1"/>
    </source>
</evidence>
<organism evidence="2 3">
    <name type="scientific">Triticum turgidum subsp. durum</name>
    <name type="common">Durum wheat</name>
    <name type="synonym">Triticum durum</name>
    <dbReference type="NCBI Taxonomy" id="4567"/>
    <lineage>
        <taxon>Eukaryota</taxon>
        <taxon>Viridiplantae</taxon>
        <taxon>Streptophyta</taxon>
        <taxon>Embryophyta</taxon>
        <taxon>Tracheophyta</taxon>
        <taxon>Spermatophyta</taxon>
        <taxon>Magnoliopsida</taxon>
        <taxon>Liliopsida</taxon>
        <taxon>Poales</taxon>
        <taxon>Poaceae</taxon>
        <taxon>BOP clade</taxon>
        <taxon>Pooideae</taxon>
        <taxon>Triticodae</taxon>
        <taxon>Triticeae</taxon>
        <taxon>Triticinae</taxon>
        <taxon>Triticum</taxon>
    </lineage>
</organism>
<evidence type="ECO:0000256" key="1">
    <source>
        <dbReference type="SAM" id="MobiDB-lite"/>
    </source>
</evidence>
<gene>
    <name evidence="2" type="ORF">TRITD_3Bv1G223230</name>
</gene>
<feature type="region of interest" description="Disordered" evidence="1">
    <location>
        <begin position="22"/>
        <end position="43"/>
    </location>
</feature>
<sequence length="85" mass="9821">MMNMYEITDRVERMLLRRQKLPPAGTKRKIPEPPACPPLSSIWTTSPGEIEERAEMFHAYMSTVRGNIRKLKEAFAQDDDVEQAD</sequence>
<accession>A0A9R1QUG4</accession>
<dbReference type="OMA" id="FHAYMST"/>
<keyword evidence="3" id="KW-1185">Reference proteome</keyword>
<reference evidence="2 3" key="1">
    <citation type="submission" date="2017-09" db="EMBL/GenBank/DDBJ databases">
        <authorList>
            <consortium name="International Durum Wheat Genome Sequencing Consortium (IDWGSC)"/>
            <person name="Milanesi L."/>
        </authorList>
    </citation>
    <scope>NUCLEOTIDE SEQUENCE [LARGE SCALE GENOMIC DNA]</scope>
    <source>
        <strain evidence="3">cv. Svevo</strain>
    </source>
</reference>
<proteinExistence type="predicted"/>
<evidence type="ECO:0000313" key="3">
    <source>
        <dbReference type="Proteomes" id="UP000324705"/>
    </source>
</evidence>